<protein>
    <submittedName>
        <fullName evidence="1">Uncharacterized protein</fullName>
    </submittedName>
</protein>
<keyword evidence="2" id="KW-1185">Reference proteome</keyword>
<dbReference type="EMBL" id="JAAIUW010000004">
    <property type="protein sequence ID" value="KAF7834915.1"/>
    <property type="molecule type" value="Genomic_DNA"/>
</dbReference>
<dbReference type="AlphaFoldDB" id="A0A835CAF9"/>
<evidence type="ECO:0000313" key="2">
    <source>
        <dbReference type="Proteomes" id="UP000634136"/>
    </source>
</evidence>
<gene>
    <name evidence="1" type="ORF">G2W53_009774</name>
</gene>
<sequence>MAWEERGSCLNLFRTTNRCRISKTFTNYEAKVLLPKVDLMLQLESSWHGSSVGHVLPYSGRETASGFDGPIGVVMAWEERGSCLNIFRTRNRGWISETFMNYEANDLLRK</sequence>
<evidence type="ECO:0000313" key="1">
    <source>
        <dbReference type="EMBL" id="KAF7834915.1"/>
    </source>
</evidence>
<proteinExistence type="predicted"/>
<dbReference type="Proteomes" id="UP000634136">
    <property type="component" value="Unassembled WGS sequence"/>
</dbReference>
<reference evidence="1" key="1">
    <citation type="submission" date="2020-09" db="EMBL/GenBank/DDBJ databases">
        <title>Genome-Enabled Discovery of Anthraquinone Biosynthesis in Senna tora.</title>
        <authorList>
            <person name="Kang S.-H."/>
            <person name="Pandey R.P."/>
            <person name="Lee C.-M."/>
            <person name="Sim J.-S."/>
            <person name="Jeong J.-T."/>
            <person name="Choi B.-S."/>
            <person name="Jung M."/>
            <person name="Ginzburg D."/>
            <person name="Zhao K."/>
            <person name="Won S.Y."/>
            <person name="Oh T.-J."/>
            <person name="Yu Y."/>
            <person name="Kim N.-H."/>
            <person name="Lee O.R."/>
            <person name="Lee T.-H."/>
            <person name="Bashyal P."/>
            <person name="Kim T.-S."/>
            <person name="Lee W.-H."/>
            <person name="Kawkins C."/>
            <person name="Kim C.-K."/>
            <person name="Kim J.S."/>
            <person name="Ahn B.O."/>
            <person name="Rhee S.Y."/>
            <person name="Sohng J.K."/>
        </authorList>
    </citation>
    <scope>NUCLEOTIDE SEQUENCE</scope>
    <source>
        <tissue evidence="1">Leaf</tissue>
    </source>
</reference>
<organism evidence="1 2">
    <name type="scientific">Senna tora</name>
    <dbReference type="NCBI Taxonomy" id="362788"/>
    <lineage>
        <taxon>Eukaryota</taxon>
        <taxon>Viridiplantae</taxon>
        <taxon>Streptophyta</taxon>
        <taxon>Embryophyta</taxon>
        <taxon>Tracheophyta</taxon>
        <taxon>Spermatophyta</taxon>
        <taxon>Magnoliopsida</taxon>
        <taxon>eudicotyledons</taxon>
        <taxon>Gunneridae</taxon>
        <taxon>Pentapetalae</taxon>
        <taxon>rosids</taxon>
        <taxon>fabids</taxon>
        <taxon>Fabales</taxon>
        <taxon>Fabaceae</taxon>
        <taxon>Caesalpinioideae</taxon>
        <taxon>Cassia clade</taxon>
        <taxon>Senna</taxon>
    </lineage>
</organism>
<comment type="caution">
    <text evidence="1">The sequence shown here is derived from an EMBL/GenBank/DDBJ whole genome shotgun (WGS) entry which is preliminary data.</text>
</comment>
<accession>A0A835CAF9</accession>
<name>A0A835CAF9_9FABA</name>